<dbReference type="InterPro" id="IPR027214">
    <property type="entry name" value="Cystatin"/>
</dbReference>
<proteinExistence type="inferred from homology"/>
<comment type="similarity">
    <text evidence="1 4">Belongs to the cystatin family. Phytocystatin subfamily.</text>
</comment>
<evidence type="ECO:0000259" key="5">
    <source>
        <dbReference type="SMART" id="SM00043"/>
    </source>
</evidence>
<comment type="caution">
    <text evidence="6">The sequence shown here is derived from an EMBL/GenBank/DDBJ whole genome shotgun (WGS) entry which is preliminary data.</text>
</comment>
<dbReference type="GO" id="GO:0009409">
    <property type="term" value="P:response to cold"/>
    <property type="evidence" value="ECO:0007669"/>
    <property type="project" value="UniProtKB-ARBA"/>
</dbReference>
<gene>
    <name evidence="6" type="ORF">Acr_03g0014200</name>
</gene>
<keyword evidence="2 4" id="KW-0646">Protease inhibitor</keyword>
<dbReference type="CDD" id="cd00042">
    <property type="entry name" value="CY"/>
    <property type="match status" value="1"/>
</dbReference>
<dbReference type="GO" id="GO:0004869">
    <property type="term" value="F:cysteine-type endopeptidase inhibitor activity"/>
    <property type="evidence" value="ECO:0007669"/>
    <property type="project" value="UniProtKB-KW"/>
</dbReference>
<dbReference type="OrthoDB" id="1908104at2759"/>
<dbReference type="PROSITE" id="PS00287">
    <property type="entry name" value="CYSTATIN"/>
    <property type="match status" value="1"/>
</dbReference>
<keyword evidence="3 4" id="KW-0789">Thiol protease inhibitor</keyword>
<dbReference type="PANTHER" id="PTHR11413:SF110">
    <property type="entry name" value="CYSTEINE PROTEINASE INHIBITOR 6"/>
    <property type="match status" value="1"/>
</dbReference>
<dbReference type="InterPro" id="IPR000010">
    <property type="entry name" value="Cystatin_dom"/>
</dbReference>
<evidence type="ECO:0000256" key="1">
    <source>
        <dbReference type="ARBA" id="ARBA00007233"/>
    </source>
</evidence>
<evidence type="ECO:0000256" key="2">
    <source>
        <dbReference type="ARBA" id="ARBA00022690"/>
    </source>
</evidence>
<protein>
    <recommendedName>
        <fullName evidence="4">Cysteine proteinase inhibitor</fullName>
    </recommendedName>
</protein>
<keyword evidence="4" id="KW-0732">Signal</keyword>
<evidence type="ECO:0000256" key="4">
    <source>
        <dbReference type="RuleBase" id="RU362130"/>
    </source>
</evidence>
<evidence type="ECO:0000313" key="7">
    <source>
        <dbReference type="Proteomes" id="UP000585474"/>
    </source>
</evidence>
<reference evidence="6 7" key="1">
    <citation type="submission" date="2019-07" db="EMBL/GenBank/DDBJ databases">
        <title>De Novo Assembly of kiwifruit Actinidia rufa.</title>
        <authorList>
            <person name="Sugita-Konishi S."/>
            <person name="Sato K."/>
            <person name="Mori E."/>
            <person name="Abe Y."/>
            <person name="Kisaki G."/>
            <person name="Hamano K."/>
            <person name="Suezawa K."/>
            <person name="Otani M."/>
            <person name="Fukuda T."/>
            <person name="Manabe T."/>
            <person name="Gomi K."/>
            <person name="Tabuchi M."/>
            <person name="Akimitsu K."/>
            <person name="Kataoka I."/>
        </authorList>
    </citation>
    <scope>NUCLEOTIDE SEQUENCE [LARGE SCALE GENOMIC DNA]</scope>
    <source>
        <strain evidence="7">cv. Fuchu</strain>
    </source>
</reference>
<evidence type="ECO:0000313" key="6">
    <source>
        <dbReference type="EMBL" id="GFY84646.1"/>
    </source>
</evidence>
<dbReference type="Pfam" id="PF16845">
    <property type="entry name" value="SQAPI"/>
    <property type="match status" value="1"/>
</dbReference>
<dbReference type="SUPFAM" id="SSF54403">
    <property type="entry name" value="Cystatin/monellin"/>
    <property type="match status" value="1"/>
</dbReference>
<dbReference type="InterPro" id="IPR018073">
    <property type="entry name" value="Prot_inh_cystat_CS"/>
</dbReference>
<evidence type="ECO:0000256" key="3">
    <source>
        <dbReference type="ARBA" id="ARBA00022704"/>
    </source>
</evidence>
<dbReference type="GO" id="GO:0009414">
    <property type="term" value="P:response to water deprivation"/>
    <property type="evidence" value="ECO:0007669"/>
    <property type="project" value="UniProtKB-ARBA"/>
</dbReference>
<feature type="chain" id="PRO_5029944605" description="Cysteine proteinase inhibitor" evidence="4">
    <location>
        <begin position="27"/>
        <end position="148"/>
    </location>
</feature>
<dbReference type="InterPro" id="IPR046350">
    <property type="entry name" value="Cystatin_sf"/>
</dbReference>
<feature type="signal peptide" evidence="4">
    <location>
        <begin position="1"/>
        <end position="26"/>
    </location>
</feature>
<name>A0A7J0EEP7_9ERIC</name>
<accession>A0A7J0EEP7</accession>
<dbReference type="GO" id="GO:0006972">
    <property type="term" value="P:hyperosmotic response"/>
    <property type="evidence" value="ECO:0007669"/>
    <property type="project" value="UniProtKB-ARBA"/>
</dbReference>
<dbReference type="FunFam" id="3.10.450.10:FF:000011">
    <property type="entry name" value="Cysteine proteinase inhibitor"/>
    <property type="match status" value="1"/>
</dbReference>
<dbReference type="SMART" id="SM00043">
    <property type="entry name" value="CY"/>
    <property type="match status" value="1"/>
</dbReference>
<keyword evidence="7" id="KW-1185">Reference proteome</keyword>
<dbReference type="Proteomes" id="UP000585474">
    <property type="component" value="Unassembled WGS sequence"/>
</dbReference>
<dbReference type="Gene3D" id="3.10.450.10">
    <property type="match status" value="1"/>
</dbReference>
<feature type="domain" description="Cystatin" evidence="5">
    <location>
        <begin position="38"/>
        <end position="128"/>
    </location>
</feature>
<sequence>MTMRIVQFSVVVVVVVLCTLCELGFCKDQGFLTMKSSTVVGGLHDCQGMQNSAEIEGIGRFAVEEHNKKENAVLEFARVVKAKEQVVAGKMYHLTLEAIDAGKRKIYEVKVWVKPWMNFKQLEEFKYAHDTPSFTSAELGVKGGNGLF</sequence>
<dbReference type="AlphaFoldDB" id="A0A7J0EEP7"/>
<dbReference type="EMBL" id="BJWL01000003">
    <property type="protein sequence ID" value="GFY84646.1"/>
    <property type="molecule type" value="Genomic_DNA"/>
</dbReference>
<organism evidence="6 7">
    <name type="scientific">Actinidia rufa</name>
    <dbReference type="NCBI Taxonomy" id="165716"/>
    <lineage>
        <taxon>Eukaryota</taxon>
        <taxon>Viridiplantae</taxon>
        <taxon>Streptophyta</taxon>
        <taxon>Embryophyta</taxon>
        <taxon>Tracheophyta</taxon>
        <taxon>Spermatophyta</taxon>
        <taxon>Magnoliopsida</taxon>
        <taxon>eudicotyledons</taxon>
        <taxon>Gunneridae</taxon>
        <taxon>Pentapetalae</taxon>
        <taxon>asterids</taxon>
        <taxon>Ericales</taxon>
        <taxon>Actinidiaceae</taxon>
        <taxon>Actinidia</taxon>
    </lineage>
</organism>
<dbReference type="PANTHER" id="PTHR11413">
    <property type="entry name" value="CYSTATIN FAMILY MEMBER"/>
    <property type="match status" value="1"/>
</dbReference>